<dbReference type="Proteomes" id="UP000092401">
    <property type="component" value="Unassembled WGS sequence"/>
</dbReference>
<evidence type="ECO:0000256" key="2">
    <source>
        <dbReference type="ARBA" id="ARBA00022771"/>
    </source>
</evidence>
<evidence type="ECO:0000256" key="5">
    <source>
        <dbReference type="ARBA" id="ARBA00023274"/>
    </source>
</evidence>
<protein>
    <recommendedName>
        <fullName evidence="6">Small ribosomal subunit protein eS27</fullName>
    </recommendedName>
</protein>
<name>A0A150IJ24_9EURY</name>
<evidence type="ECO:0000313" key="8">
    <source>
        <dbReference type="EMBL" id="KYC47793.1"/>
    </source>
</evidence>
<feature type="binding site" evidence="6">
    <location>
        <position position="16"/>
    </location>
    <ligand>
        <name>Zn(2+)</name>
        <dbReference type="ChEBI" id="CHEBI:29105"/>
    </ligand>
</feature>
<organism evidence="7 14">
    <name type="scientific">Candidatus Methanofastidiosum methylothiophilum</name>
    <dbReference type="NCBI Taxonomy" id="1705564"/>
    <lineage>
        <taxon>Archaea</taxon>
        <taxon>Methanobacteriati</taxon>
        <taxon>Methanobacteriota</taxon>
        <taxon>Stenosarchaea group</taxon>
        <taxon>Candidatus Methanofastidiosia</taxon>
        <taxon>Candidatus Methanofastidiosales</taxon>
        <taxon>Candidatus Methanofastidiosaceae</taxon>
        <taxon>Candidatus Methanofastidiosum</taxon>
    </lineage>
</organism>
<comment type="subunit">
    <text evidence="6">Part of the 30S ribosomal subunit.</text>
</comment>
<evidence type="ECO:0000313" key="12">
    <source>
        <dbReference type="Proteomes" id="UP000075398"/>
    </source>
</evidence>
<evidence type="ECO:0000313" key="13">
    <source>
        <dbReference type="Proteomes" id="UP000075578"/>
    </source>
</evidence>
<evidence type="ECO:0000313" key="14">
    <source>
        <dbReference type="Proteomes" id="UP000092401"/>
    </source>
</evidence>
<dbReference type="GO" id="GO:0005840">
    <property type="term" value="C:ribosome"/>
    <property type="evidence" value="ECO:0007669"/>
    <property type="project" value="UniProtKB-KW"/>
</dbReference>
<proteinExistence type="inferred from homology"/>
<dbReference type="GO" id="GO:0006412">
    <property type="term" value="P:translation"/>
    <property type="evidence" value="ECO:0007669"/>
    <property type="project" value="UniProtKB-UniRule"/>
</dbReference>
<sequence length="58" mass="6343">MKKLVSKFLRVKCTDCSSEQIVFNRPAITVKCLTCGKSLVESKGGVGKINAEILEVLE</sequence>
<accession>A0A150IJ24</accession>
<keyword evidence="6" id="KW-0479">Metal-binding</keyword>
<evidence type="ECO:0000256" key="1">
    <source>
        <dbReference type="ARBA" id="ARBA00010919"/>
    </source>
</evidence>
<dbReference type="EMBL" id="LNGC01000048">
    <property type="protein sequence ID" value="KYC51743.1"/>
    <property type="molecule type" value="Genomic_DNA"/>
</dbReference>
<dbReference type="Proteomes" id="UP000092403">
    <property type="component" value="Unassembled WGS sequence"/>
</dbReference>
<accession>A0A150IWQ1</accession>
<evidence type="ECO:0000313" key="11">
    <source>
        <dbReference type="EMBL" id="KYC51743.1"/>
    </source>
</evidence>
<evidence type="ECO:0000256" key="4">
    <source>
        <dbReference type="ARBA" id="ARBA00022980"/>
    </source>
</evidence>
<comment type="caution">
    <text evidence="7">The sequence shown here is derived from an EMBL/GenBank/DDBJ whole genome shotgun (WGS) entry which is preliminary data.</text>
</comment>
<dbReference type="InterPro" id="IPR011332">
    <property type="entry name" value="Ribosomal_zn-bd"/>
</dbReference>
<gene>
    <name evidence="6" type="primary">rps27e</name>
    <name evidence="11" type="ORF">AMQ22_01183</name>
    <name evidence="10" type="ORF">AMQ74_01222</name>
    <name evidence="7" type="ORF">APG10_01261</name>
    <name evidence="8" type="ORF">APG11_00871</name>
    <name evidence="9" type="ORF">APG12_01509</name>
</gene>
<evidence type="ECO:0000313" key="10">
    <source>
        <dbReference type="EMBL" id="KYC50667.1"/>
    </source>
</evidence>
<dbReference type="NCBIfam" id="NF001629">
    <property type="entry name" value="PRK00415.1"/>
    <property type="match status" value="1"/>
</dbReference>
<keyword evidence="2 6" id="KW-0863">Zinc-finger</keyword>
<feature type="binding site" evidence="6">
    <location>
        <position position="13"/>
    </location>
    <ligand>
        <name>Zn(2+)</name>
        <dbReference type="ChEBI" id="CHEBI:29105"/>
    </ligand>
</feature>
<dbReference type="InterPro" id="IPR000592">
    <property type="entry name" value="Ribosomal_eS27"/>
</dbReference>
<accession>A0A150J3E0</accession>
<accession>A0A150J096</accession>
<dbReference type="AlphaFoldDB" id="A0A150IJ24"/>
<dbReference type="STRING" id="1705564.APG08_01192"/>
<dbReference type="Pfam" id="PF01667">
    <property type="entry name" value="Ribosomal_S27e"/>
    <property type="match status" value="1"/>
</dbReference>
<dbReference type="EMBL" id="LNJC01000036">
    <property type="protein sequence ID" value="KYC49421.1"/>
    <property type="molecule type" value="Genomic_DNA"/>
</dbReference>
<keyword evidence="3 6" id="KW-0862">Zinc</keyword>
<dbReference type="EMBL" id="LNGD01000077">
    <property type="protein sequence ID" value="KYC50667.1"/>
    <property type="molecule type" value="Genomic_DNA"/>
</dbReference>
<dbReference type="Proteomes" id="UP000075398">
    <property type="component" value="Unassembled WGS sequence"/>
</dbReference>
<accession>A0A150IS74</accession>
<dbReference type="GO" id="GO:0008270">
    <property type="term" value="F:zinc ion binding"/>
    <property type="evidence" value="ECO:0007669"/>
    <property type="project" value="UniProtKB-UniRule"/>
</dbReference>
<evidence type="ECO:0000313" key="7">
    <source>
        <dbReference type="EMBL" id="KYC45001.1"/>
    </source>
</evidence>
<dbReference type="EMBL" id="LNGE01000034">
    <property type="protein sequence ID" value="KYC45001.1"/>
    <property type="molecule type" value="Genomic_DNA"/>
</dbReference>
<dbReference type="GO" id="GO:1990904">
    <property type="term" value="C:ribonucleoprotein complex"/>
    <property type="evidence" value="ECO:0007669"/>
    <property type="project" value="UniProtKB-KW"/>
</dbReference>
<dbReference type="HAMAP" id="MF_00371">
    <property type="entry name" value="Ribosomal_eS27"/>
    <property type="match status" value="1"/>
</dbReference>
<keyword evidence="4 6" id="KW-0689">Ribosomal protein</keyword>
<feature type="binding site" evidence="6">
    <location>
        <position position="32"/>
    </location>
    <ligand>
        <name>Zn(2+)</name>
        <dbReference type="ChEBI" id="CHEBI:29105"/>
    </ligand>
</feature>
<dbReference type="Gene3D" id="2.20.25.100">
    <property type="entry name" value="Zn-binding ribosomal proteins"/>
    <property type="match status" value="1"/>
</dbReference>
<evidence type="ECO:0000313" key="9">
    <source>
        <dbReference type="EMBL" id="KYC49421.1"/>
    </source>
</evidence>
<dbReference type="SUPFAM" id="SSF57829">
    <property type="entry name" value="Zn-binding ribosomal proteins"/>
    <property type="match status" value="1"/>
</dbReference>
<evidence type="ECO:0000256" key="3">
    <source>
        <dbReference type="ARBA" id="ARBA00022833"/>
    </source>
</evidence>
<reference evidence="12 13" key="1">
    <citation type="journal article" date="2016" name="ISME J.">
        <title>Chasing the elusive Euryarchaeota class WSA2: genomes reveal a uniquely fastidious methyl-reducing methanogen.</title>
        <authorList>
            <person name="Nobu M.K."/>
            <person name="Narihiro T."/>
            <person name="Kuroda K."/>
            <person name="Mei R."/>
            <person name="Liu W.T."/>
        </authorList>
    </citation>
    <scope>NUCLEOTIDE SEQUENCE [LARGE SCALE GENOMIC DNA]</scope>
    <source>
        <strain evidence="7">B03fssc0709_Meth_Bin005</strain>
        <strain evidence="8">B15fssc0709_Meth_Bin003</strain>
        <strain evidence="9">BMIXfssc0709_Meth_Bin006</strain>
        <strain evidence="11">U1lsi0528_Bin055</strain>
        <strain evidence="10">U1lsi0528_Bin089</strain>
    </source>
</reference>
<dbReference type="GO" id="GO:0003735">
    <property type="term" value="F:structural constituent of ribosome"/>
    <property type="evidence" value="ECO:0007669"/>
    <property type="project" value="InterPro"/>
</dbReference>
<dbReference type="Proteomes" id="UP000091929">
    <property type="component" value="Unassembled WGS sequence"/>
</dbReference>
<feature type="zinc finger region" description="C4-type" evidence="6">
    <location>
        <begin position="13"/>
        <end position="35"/>
    </location>
</feature>
<keyword evidence="5 6" id="KW-0687">Ribonucleoprotein</keyword>
<comment type="cofactor">
    <cofactor evidence="6">
        <name>Zn(2+)</name>
        <dbReference type="ChEBI" id="CHEBI:29105"/>
    </cofactor>
    <text evidence="6">Binds 1 zinc ion per subunit.</text>
</comment>
<feature type="binding site" evidence="6">
    <location>
        <position position="35"/>
    </location>
    <ligand>
        <name>Zn(2+)</name>
        <dbReference type="ChEBI" id="CHEBI:29105"/>
    </ligand>
</feature>
<dbReference type="EMBL" id="LNGF01000016">
    <property type="protein sequence ID" value="KYC47793.1"/>
    <property type="molecule type" value="Genomic_DNA"/>
</dbReference>
<dbReference type="Proteomes" id="UP000075578">
    <property type="component" value="Unassembled WGS sequence"/>
</dbReference>
<comment type="similarity">
    <text evidence="1 6">Belongs to the eukaryotic ribosomal protein eS27 family.</text>
</comment>
<dbReference type="InterPro" id="IPR023407">
    <property type="entry name" value="Ribosomal_eS27_Zn-bd_dom_sf"/>
</dbReference>
<evidence type="ECO:0000256" key="6">
    <source>
        <dbReference type="HAMAP-Rule" id="MF_00371"/>
    </source>
</evidence>